<dbReference type="InterPro" id="IPR036638">
    <property type="entry name" value="HLH_DNA-bd_sf"/>
</dbReference>
<evidence type="ECO:0000256" key="2">
    <source>
        <dbReference type="ARBA" id="ARBA00023015"/>
    </source>
</evidence>
<feature type="domain" description="BHLH" evidence="7">
    <location>
        <begin position="436"/>
        <end position="487"/>
    </location>
</feature>
<feature type="compositionally biased region" description="Gly residues" evidence="6">
    <location>
        <begin position="371"/>
        <end position="381"/>
    </location>
</feature>
<name>A0A9P4Z1L3_9HYPO</name>
<reference evidence="8" key="1">
    <citation type="submission" date="2020-03" db="EMBL/GenBank/DDBJ databases">
        <title>Site-based positive gene gene selection in Geosmithia morbida across the United States reveals a broad range of putative effectors and factors for local host and environmental adapation.</title>
        <authorList>
            <person name="Onufrak A."/>
            <person name="Murdoch R.W."/>
            <person name="Gazis R."/>
            <person name="Huff M."/>
            <person name="Staton M."/>
            <person name="Klingeman W."/>
            <person name="Hadziabdic D."/>
        </authorList>
    </citation>
    <scope>NUCLEOTIDE SEQUENCE</scope>
    <source>
        <strain evidence="8">1262</strain>
    </source>
</reference>
<comment type="subcellular location">
    <subcellularLocation>
        <location evidence="1">Nucleus</location>
    </subcellularLocation>
</comment>
<feature type="compositionally biased region" description="Low complexity" evidence="6">
    <location>
        <begin position="128"/>
        <end position="140"/>
    </location>
</feature>
<evidence type="ECO:0000256" key="5">
    <source>
        <dbReference type="ARBA" id="ARBA00023242"/>
    </source>
</evidence>
<dbReference type="PANTHER" id="PTHR15741:SF27">
    <property type="entry name" value="TRANSCRIPTION FACTOR AP-4"/>
    <property type="match status" value="1"/>
</dbReference>
<organism evidence="8 9">
    <name type="scientific">Geosmithia morbida</name>
    <dbReference type="NCBI Taxonomy" id="1094350"/>
    <lineage>
        <taxon>Eukaryota</taxon>
        <taxon>Fungi</taxon>
        <taxon>Dikarya</taxon>
        <taxon>Ascomycota</taxon>
        <taxon>Pezizomycotina</taxon>
        <taxon>Sordariomycetes</taxon>
        <taxon>Hypocreomycetidae</taxon>
        <taxon>Hypocreales</taxon>
        <taxon>Bionectriaceae</taxon>
        <taxon>Geosmithia</taxon>
    </lineage>
</organism>
<keyword evidence="5" id="KW-0539">Nucleus</keyword>
<dbReference type="GO" id="GO:0046983">
    <property type="term" value="F:protein dimerization activity"/>
    <property type="evidence" value="ECO:0007669"/>
    <property type="project" value="InterPro"/>
</dbReference>
<dbReference type="AlphaFoldDB" id="A0A9P4Z1L3"/>
<feature type="compositionally biased region" description="Low complexity" evidence="6">
    <location>
        <begin position="157"/>
        <end position="169"/>
    </location>
</feature>
<feature type="region of interest" description="Disordered" evidence="6">
    <location>
        <begin position="272"/>
        <end position="441"/>
    </location>
</feature>
<dbReference type="OrthoDB" id="5778525at2759"/>
<feature type="region of interest" description="Disordered" evidence="6">
    <location>
        <begin position="157"/>
        <end position="185"/>
    </location>
</feature>
<accession>A0A9P4Z1L3</accession>
<gene>
    <name evidence="8" type="ORF">GMORB2_0198</name>
</gene>
<evidence type="ECO:0000256" key="4">
    <source>
        <dbReference type="ARBA" id="ARBA00023163"/>
    </source>
</evidence>
<keyword evidence="3 8" id="KW-0238">DNA-binding</keyword>
<dbReference type="RefSeq" id="XP_035325114.1">
    <property type="nucleotide sequence ID" value="XM_035462184.1"/>
</dbReference>
<feature type="region of interest" description="Disordered" evidence="6">
    <location>
        <begin position="1"/>
        <end position="22"/>
    </location>
</feature>
<dbReference type="GeneID" id="55966428"/>
<dbReference type="GO" id="GO:0005634">
    <property type="term" value="C:nucleus"/>
    <property type="evidence" value="ECO:0007669"/>
    <property type="project" value="UniProtKB-SubCell"/>
</dbReference>
<feature type="compositionally biased region" description="Low complexity" evidence="6">
    <location>
        <begin position="274"/>
        <end position="289"/>
    </location>
</feature>
<feature type="compositionally biased region" description="Polar residues" evidence="6">
    <location>
        <begin position="299"/>
        <end position="317"/>
    </location>
</feature>
<protein>
    <submittedName>
        <fullName evidence="8">Helix-loop-helix DNA-binding domain</fullName>
    </submittedName>
</protein>
<dbReference type="CDD" id="cd11404">
    <property type="entry name" value="bHLHzip_Mlx_like"/>
    <property type="match status" value="1"/>
</dbReference>
<dbReference type="PANTHER" id="PTHR15741">
    <property type="entry name" value="BASIC HELIX-LOOP-HELIX ZIP TRANSCRIPTION FACTOR"/>
    <property type="match status" value="1"/>
</dbReference>
<dbReference type="Gene3D" id="4.10.280.10">
    <property type="entry name" value="Helix-loop-helix DNA-binding domain"/>
    <property type="match status" value="1"/>
</dbReference>
<keyword evidence="4" id="KW-0804">Transcription</keyword>
<feature type="region of interest" description="Disordered" evidence="6">
    <location>
        <begin position="65"/>
        <end position="145"/>
    </location>
</feature>
<feature type="compositionally biased region" description="Polar residues" evidence="6">
    <location>
        <begin position="86"/>
        <end position="103"/>
    </location>
</feature>
<feature type="compositionally biased region" description="Pro residues" evidence="6">
    <location>
        <begin position="1"/>
        <end position="18"/>
    </location>
</feature>
<evidence type="ECO:0000259" key="7">
    <source>
        <dbReference type="PROSITE" id="PS50888"/>
    </source>
</evidence>
<feature type="compositionally biased region" description="Polar residues" evidence="6">
    <location>
        <begin position="206"/>
        <end position="248"/>
    </location>
</feature>
<keyword evidence="2" id="KW-0805">Transcription regulation</keyword>
<dbReference type="Proteomes" id="UP000749293">
    <property type="component" value="Unassembled WGS sequence"/>
</dbReference>
<dbReference type="SUPFAM" id="SSF47459">
    <property type="entry name" value="HLH, helix-loop-helix DNA-binding domain"/>
    <property type="match status" value="1"/>
</dbReference>
<evidence type="ECO:0000256" key="3">
    <source>
        <dbReference type="ARBA" id="ARBA00023125"/>
    </source>
</evidence>
<evidence type="ECO:0000313" key="9">
    <source>
        <dbReference type="Proteomes" id="UP000749293"/>
    </source>
</evidence>
<evidence type="ECO:0000256" key="1">
    <source>
        <dbReference type="ARBA" id="ARBA00004123"/>
    </source>
</evidence>
<dbReference type="InterPro" id="IPR011598">
    <property type="entry name" value="bHLH_dom"/>
</dbReference>
<dbReference type="InterPro" id="IPR052207">
    <property type="entry name" value="Max-like/E-box_TFs"/>
</dbReference>
<evidence type="ECO:0000256" key="6">
    <source>
        <dbReference type="SAM" id="MobiDB-lite"/>
    </source>
</evidence>
<evidence type="ECO:0000313" key="8">
    <source>
        <dbReference type="EMBL" id="KAF4126462.1"/>
    </source>
</evidence>
<sequence length="503" mass="54308">MDPNQPPPMDPPAPPPGMPILSDVEFKTLDNFFVHMGSDQYNAPSFGEGLSFSSEWMDLPPQFMGVGTSYGHQDQPSPPTLPSSSQHYSNESAGFHTLSSTGSMLPPPPQFPTHMQQHQHHHHHQPHHQQQGQQHQQSPHDGPSEDVLHAAATLLHNNNNNSNNRSAHAFEASTSSRKAAVPVPVGHLRHQPLEEFQEEGRREASDTQQPTDYVNLFIPTQQRRPSRSSLPTDFQWGSDSNFSTTQGYMPEANKQTVESMHRMQLKLLDSLEVSRSAASTRPSSPSNNGHGHGHGQVPPLSQQHGLAPPTNNSNSDNHAPPSMPSKGPEDPEAPPRKRRKSRIKGEGGGGDDDVAGAAGDEDCDGPDTNGNGNGSGNGNGAKPGYRRRKSKVEPSSPYAGGDGISRKRRGTVNGAAAAAAAAGAKVSSRETLTEEQKRENHIRSEQKRRTLIKVGFDDLCEIVPALKGGGFSKSTMLSIAGEWLDDFLKGNKALEKQLASIGL</sequence>
<proteinExistence type="predicted"/>
<feature type="compositionally biased region" description="Basic residues" evidence="6">
    <location>
        <begin position="117"/>
        <end position="127"/>
    </location>
</feature>
<dbReference type="PROSITE" id="PS50888">
    <property type="entry name" value="BHLH"/>
    <property type="match status" value="1"/>
</dbReference>
<dbReference type="EMBL" id="JAANYQ010000001">
    <property type="protein sequence ID" value="KAF4126462.1"/>
    <property type="molecule type" value="Genomic_DNA"/>
</dbReference>
<feature type="compositionally biased region" description="Basic and acidic residues" evidence="6">
    <location>
        <begin position="427"/>
        <end position="441"/>
    </location>
</feature>
<comment type="caution">
    <text evidence="8">The sequence shown here is derived from an EMBL/GenBank/DDBJ whole genome shotgun (WGS) entry which is preliminary data.</text>
</comment>
<keyword evidence="9" id="KW-1185">Reference proteome</keyword>
<feature type="region of interest" description="Disordered" evidence="6">
    <location>
        <begin position="197"/>
        <end position="248"/>
    </location>
</feature>
<dbReference type="GO" id="GO:0000978">
    <property type="term" value="F:RNA polymerase II cis-regulatory region sequence-specific DNA binding"/>
    <property type="evidence" value="ECO:0007669"/>
    <property type="project" value="TreeGrafter"/>
</dbReference>
<feature type="compositionally biased region" description="Acidic residues" evidence="6">
    <location>
        <begin position="349"/>
        <end position="365"/>
    </location>
</feature>
<feature type="compositionally biased region" description="Low complexity" evidence="6">
    <location>
        <begin position="414"/>
        <end position="424"/>
    </location>
</feature>
<dbReference type="GO" id="GO:0000981">
    <property type="term" value="F:DNA-binding transcription factor activity, RNA polymerase II-specific"/>
    <property type="evidence" value="ECO:0007669"/>
    <property type="project" value="TreeGrafter"/>
</dbReference>